<keyword evidence="8" id="KW-0547">Nucleotide-binding</keyword>
<dbReference type="eggNOG" id="KOG0210">
    <property type="taxonomic scope" value="Eukaryota"/>
</dbReference>
<dbReference type="SFLD" id="SFLDF00027">
    <property type="entry name" value="p-type_atpase"/>
    <property type="match status" value="1"/>
</dbReference>
<dbReference type="OrthoDB" id="377733at2759"/>
<dbReference type="NCBIfam" id="TIGR01494">
    <property type="entry name" value="ATPase_P-type"/>
    <property type="match status" value="2"/>
</dbReference>
<evidence type="ECO:0000256" key="8">
    <source>
        <dbReference type="ARBA" id="ARBA00022741"/>
    </source>
</evidence>
<name>M7XR38_RHOT1</name>
<evidence type="ECO:0000256" key="10">
    <source>
        <dbReference type="ARBA" id="ARBA00022842"/>
    </source>
</evidence>
<dbReference type="PANTHER" id="PTHR24092">
    <property type="entry name" value="PROBABLE PHOSPHOLIPID-TRANSPORTING ATPASE"/>
    <property type="match status" value="1"/>
</dbReference>
<dbReference type="GO" id="GO:0046872">
    <property type="term" value="F:metal ion binding"/>
    <property type="evidence" value="ECO:0007669"/>
    <property type="project" value="UniProtKB-KW"/>
</dbReference>
<dbReference type="GO" id="GO:0010008">
    <property type="term" value="C:endosome membrane"/>
    <property type="evidence" value="ECO:0007669"/>
    <property type="project" value="UniProtKB-SubCell"/>
</dbReference>
<dbReference type="InterPro" id="IPR044492">
    <property type="entry name" value="P_typ_ATPase_HD_dom"/>
</dbReference>
<evidence type="ECO:0000256" key="7">
    <source>
        <dbReference type="ARBA" id="ARBA00022723"/>
    </source>
</evidence>
<dbReference type="PANTHER" id="PTHR24092:SF5">
    <property type="entry name" value="PHOSPHOLIPID-TRANSPORTING ATPASE"/>
    <property type="match status" value="1"/>
</dbReference>
<feature type="transmembrane region" description="Helical" evidence="17">
    <location>
        <begin position="1053"/>
        <end position="1076"/>
    </location>
</feature>
<comment type="cofactor">
    <cofactor evidence="1">
        <name>Mg(2+)</name>
        <dbReference type="ChEBI" id="CHEBI:18420"/>
    </cofactor>
</comment>
<keyword evidence="14 17" id="KW-0472">Membrane</keyword>
<dbReference type="SFLD" id="SFLDS00003">
    <property type="entry name" value="Haloacid_Dehalogenase"/>
    <property type="match status" value="1"/>
</dbReference>
<keyword evidence="10" id="KW-0460">Magnesium</keyword>
<dbReference type="GO" id="GO:0006890">
    <property type="term" value="P:retrograde vesicle-mediated transport, Golgi to endoplasmic reticulum"/>
    <property type="evidence" value="ECO:0007669"/>
    <property type="project" value="TreeGrafter"/>
</dbReference>
<keyword evidence="6 17" id="KW-0812">Transmembrane</keyword>
<comment type="subcellular location">
    <subcellularLocation>
        <location evidence="2">Endosome membrane</location>
        <topology evidence="2">Multi-pass membrane protein</topology>
    </subcellularLocation>
</comment>
<dbReference type="SUPFAM" id="SSF56784">
    <property type="entry name" value="HAD-like"/>
    <property type="match status" value="1"/>
</dbReference>
<evidence type="ECO:0000259" key="19">
    <source>
        <dbReference type="Pfam" id="PF16212"/>
    </source>
</evidence>
<evidence type="ECO:0000256" key="17">
    <source>
        <dbReference type="SAM" id="Phobius"/>
    </source>
</evidence>
<keyword evidence="21" id="KW-1185">Reference proteome</keyword>
<feature type="compositionally biased region" description="Low complexity" evidence="16">
    <location>
        <begin position="264"/>
        <end position="279"/>
    </location>
</feature>
<feature type="region of interest" description="Disordered" evidence="16">
    <location>
        <begin position="1"/>
        <end position="113"/>
    </location>
</feature>
<keyword evidence="12 17" id="KW-1133">Transmembrane helix</keyword>
<comment type="similarity">
    <text evidence="3">Belongs to the cation transport ATPase (P-type) (TC 3.A.3) family. Type IV subfamily.</text>
</comment>
<feature type="transmembrane region" description="Helical" evidence="17">
    <location>
        <begin position="1096"/>
        <end position="1113"/>
    </location>
</feature>
<dbReference type="InterPro" id="IPR023299">
    <property type="entry name" value="ATPase_P-typ_cyto_dom_N"/>
</dbReference>
<dbReference type="GeneID" id="27372054"/>
<dbReference type="Gene3D" id="3.40.50.1000">
    <property type="entry name" value="HAD superfamily/HAD-like"/>
    <property type="match status" value="2"/>
</dbReference>
<dbReference type="SFLD" id="SFLDG00002">
    <property type="entry name" value="C1.7:_P-type_atpase_like"/>
    <property type="match status" value="1"/>
</dbReference>
<feature type="transmembrane region" description="Helical" evidence="17">
    <location>
        <begin position="973"/>
        <end position="995"/>
    </location>
</feature>
<dbReference type="PRINTS" id="PR00119">
    <property type="entry name" value="CATATPASE"/>
</dbReference>
<proteinExistence type="inferred from homology"/>
<dbReference type="GO" id="GO:0005886">
    <property type="term" value="C:plasma membrane"/>
    <property type="evidence" value="ECO:0007669"/>
    <property type="project" value="TreeGrafter"/>
</dbReference>
<organism evidence="20 21">
    <name type="scientific">Rhodotorula toruloides (strain NP11)</name>
    <name type="common">Yeast</name>
    <name type="synonym">Rhodosporidium toruloides</name>
    <dbReference type="NCBI Taxonomy" id="1130832"/>
    <lineage>
        <taxon>Eukaryota</taxon>
        <taxon>Fungi</taxon>
        <taxon>Dikarya</taxon>
        <taxon>Basidiomycota</taxon>
        <taxon>Pucciniomycotina</taxon>
        <taxon>Microbotryomycetes</taxon>
        <taxon>Sporidiobolales</taxon>
        <taxon>Sporidiobolaceae</taxon>
        <taxon>Rhodotorula</taxon>
    </lineage>
</organism>
<evidence type="ECO:0000256" key="12">
    <source>
        <dbReference type="ARBA" id="ARBA00022989"/>
    </source>
</evidence>
<dbReference type="Proteomes" id="UP000016926">
    <property type="component" value="Unassembled WGS sequence"/>
</dbReference>
<evidence type="ECO:0000313" key="21">
    <source>
        <dbReference type="Proteomes" id="UP000016926"/>
    </source>
</evidence>
<dbReference type="InterPro" id="IPR032631">
    <property type="entry name" value="P-type_ATPase_N"/>
</dbReference>
<evidence type="ECO:0000256" key="5">
    <source>
        <dbReference type="ARBA" id="ARBA00022448"/>
    </source>
</evidence>
<dbReference type="Gene3D" id="3.40.1110.10">
    <property type="entry name" value="Calcium-transporting ATPase, cytoplasmic domain N"/>
    <property type="match status" value="2"/>
</dbReference>
<keyword evidence="5" id="KW-0813">Transport</keyword>
<evidence type="ECO:0000259" key="18">
    <source>
        <dbReference type="Pfam" id="PF16209"/>
    </source>
</evidence>
<dbReference type="Pfam" id="PF16209">
    <property type="entry name" value="PhoLip_ATPase_N"/>
    <property type="match status" value="1"/>
</dbReference>
<accession>M7XR38</accession>
<dbReference type="Pfam" id="PF00702">
    <property type="entry name" value="Hydrolase"/>
    <property type="match status" value="1"/>
</dbReference>
<dbReference type="InterPro" id="IPR036412">
    <property type="entry name" value="HAD-like_sf"/>
</dbReference>
<evidence type="ECO:0000256" key="11">
    <source>
        <dbReference type="ARBA" id="ARBA00022967"/>
    </source>
</evidence>
<keyword evidence="9" id="KW-0067">ATP-binding</keyword>
<evidence type="ECO:0000256" key="4">
    <source>
        <dbReference type="ARBA" id="ARBA00012189"/>
    </source>
</evidence>
<evidence type="ECO:0000256" key="15">
    <source>
        <dbReference type="ARBA" id="ARBA00034036"/>
    </source>
</evidence>
<feature type="compositionally biased region" description="Gly residues" evidence="16">
    <location>
        <begin position="43"/>
        <end position="53"/>
    </location>
</feature>
<dbReference type="FunFam" id="3.40.50.1000:FF:000009">
    <property type="entry name" value="Phospholipid-transporting ATPase"/>
    <property type="match status" value="1"/>
</dbReference>
<keyword evidence="13" id="KW-0445">Lipid transport</keyword>
<comment type="catalytic activity">
    <reaction evidence="15">
        <text>ATP + H2O + phospholipidSide 1 = ADP + phosphate + phospholipidSide 2.</text>
        <dbReference type="EC" id="7.6.2.1"/>
    </reaction>
</comment>
<evidence type="ECO:0000256" key="6">
    <source>
        <dbReference type="ARBA" id="ARBA00022692"/>
    </source>
</evidence>
<dbReference type="SUPFAM" id="SSF81665">
    <property type="entry name" value="Calcium ATPase, transmembrane domain M"/>
    <property type="match status" value="1"/>
</dbReference>
<dbReference type="InterPro" id="IPR018303">
    <property type="entry name" value="ATPase_P-typ_P_site"/>
</dbReference>
<dbReference type="RefSeq" id="XP_016273807.1">
    <property type="nucleotide sequence ID" value="XM_016421695.1"/>
</dbReference>
<dbReference type="InterPro" id="IPR023214">
    <property type="entry name" value="HAD_sf"/>
</dbReference>
<feature type="compositionally biased region" description="Basic and acidic residues" evidence="16">
    <location>
        <begin position="75"/>
        <end position="85"/>
    </location>
</feature>
<dbReference type="InterPro" id="IPR008250">
    <property type="entry name" value="ATPase_P-typ_transduc_dom_A_sf"/>
</dbReference>
<feature type="domain" description="P-type ATPase C-terminal" evidence="19">
    <location>
        <begin position="935"/>
        <end position="1084"/>
    </location>
</feature>
<dbReference type="EMBL" id="KB722650">
    <property type="protein sequence ID" value="EMS22688.1"/>
    <property type="molecule type" value="Genomic_DNA"/>
</dbReference>
<keyword evidence="7" id="KW-0479">Metal-binding</keyword>
<reference evidence="20 21" key="1">
    <citation type="journal article" date="2012" name="Nat. Commun.">
        <title>A multi-omic map of the lipid-producing yeast Rhodosporidium toruloides.</title>
        <authorList>
            <person name="Zhu Z."/>
            <person name="Zhang S."/>
            <person name="Liu H."/>
            <person name="Shen H."/>
            <person name="Lin X."/>
            <person name="Yang F."/>
            <person name="Zhou Y.J."/>
            <person name="Jin G."/>
            <person name="Ye M."/>
            <person name="Zou H."/>
            <person name="Zou H."/>
            <person name="Zhao Z.K."/>
        </authorList>
    </citation>
    <scope>NUCLEOTIDE SEQUENCE [LARGE SCALE GENOMIC DNA]</scope>
    <source>
        <strain evidence="20 21">NP11</strain>
    </source>
</reference>
<keyword evidence="11" id="KW-1278">Translocase</keyword>
<evidence type="ECO:0000256" key="2">
    <source>
        <dbReference type="ARBA" id="ARBA00004337"/>
    </source>
</evidence>
<feature type="region of interest" description="Disordered" evidence="16">
    <location>
        <begin position="160"/>
        <end position="182"/>
    </location>
</feature>
<dbReference type="GO" id="GO:0006897">
    <property type="term" value="P:endocytosis"/>
    <property type="evidence" value="ECO:0007669"/>
    <property type="project" value="TreeGrafter"/>
</dbReference>
<evidence type="ECO:0000313" key="20">
    <source>
        <dbReference type="EMBL" id="EMS22688.1"/>
    </source>
</evidence>
<dbReference type="HOGENOM" id="CLU_000846_6_0_1"/>
<sequence length="1131" mass="124288">MAAGSSSAGGRNGAGTGRLGSQCSDQRLRGAASSAGASRASRGGRGMPGGGSYAGSSARTTLGTEEDVQSEADSFSERGSRRDGRMNGGFVYSKDRRVPPGLGGQGESEGEYDEGWSMGLDIQEEEIRLLGQDDGSMMRLVPSTARQKRRLSVARLLRLSSPPSSKPRTIPFNDAPSKRKKSSFAPNLVKNQIYNVATFLPLVLYEQFKFFYNLYFLLVALSQFVRHSASPCFLATYIVPLAFTEPPIPPSTAASYRIPHSHHASSSTPSTAPLKPTPTSNLGVGDLVFLEKNDRVPADILLLRTSAPSGTCFVRTDQLDIETDWQLRVAVERTQALQSDADLLEIEGDVNADPLTKDIHTFVGTLTFRSIPTSRREAGANGAGDAHQEQEEEDLVAAHPVEPLTGENTRAVMNTSQPGTKVGMLDHEINRLAKFLCGVTFALSVIFVALNGFRGHWWAYVFRFLILSSSIIPISLRVNLDMGKTVYARQIMHDPEIPDTIVRTSLLPEELGRIEYLLSDKTGTLTQSEMELKKLHLGTMSYGVDSMDEVAHQLATALGESKTNGAYDGGQEKRHAEFVSSRSRPQLATGVTLATRGRRDMSWRVKDVALALGLCHNVTPIVDESDGSITYQASSPDEVAIVRFTESIGLTLSARDRTSITLRTTAGATLSYDVLEIFPFTSESKRMGIVVRDRQTGETVFYQKGADVVMARIVAYNDWLEEERLRDFEETYQDARLGLGDRNAASARVIADFLEHDLELLGVTGVEDKLQDDVKMTIELLRNAGIKIWMLTGDKIETATCIAISMKLVSRGQYIHQIAKLKSPAQARNELEFLQSKLDCCLVIDGKSLQLCIEHFRQDFIELSTQLSAVVACRCSPTQKADVARLIRAHTKKRICRIGDGGNDVLMIQAADVGVGIVGKEGRQASLAADFSVNHSYKRSAKLAQFVIHRGLIISVIQAVFSSVFYFSPIAIYQGWLMVGYATAYTMLPVFSLVLDRDVNEDVALLYPALYKELTKGRGPALSYNTFFTWLTISLYQGGDTMLLSLVLFEFEFLNIVSIWFSAVIANELAMVAVEITTWHLAMVNFDLSFVSSPSFLSKVALFVGISVFPLFVKYSKSKLAPTAYAKLRDF</sequence>
<dbReference type="SUPFAM" id="SSF81660">
    <property type="entry name" value="Metal cation-transporting ATPase, ATP-binding domain N"/>
    <property type="match status" value="1"/>
</dbReference>
<evidence type="ECO:0000256" key="9">
    <source>
        <dbReference type="ARBA" id="ARBA00022840"/>
    </source>
</evidence>
<dbReference type="Pfam" id="PF16212">
    <property type="entry name" value="PhoLip_ATPase_C"/>
    <property type="match status" value="1"/>
</dbReference>
<feature type="region of interest" description="Disordered" evidence="16">
    <location>
        <begin position="254"/>
        <end position="279"/>
    </location>
</feature>
<dbReference type="InterPro" id="IPR023298">
    <property type="entry name" value="ATPase_P-typ_TM_dom_sf"/>
</dbReference>
<feature type="domain" description="P-type ATPase N-terminal" evidence="18">
    <location>
        <begin position="172"/>
        <end position="226"/>
    </location>
</feature>
<dbReference type="EC" id="7.6.2.1" evidence="4"/>
<dbReference type="InterPro" id="IPR001757">
    <property type="entry name" value="P_typ_ATPase"/>
</dbReference>
<dbReference type="Gene3D" id="2.70.150.10">
    <property type="entry name" value="Calcium-transporting ATPase, cytoplasmic transduction domain A"/>
    <property type="match status" value="2"/>
</dbReference>
<dbReference type="GO" id="GO:0140326">
    <property type="term" value="F:ATPase-coupled intramembrane lipid transporter activity"/>
    <property type="evidence" value="ECO:0007669"/>
    <property type="project" value="UniProtKB-EC"/>
</dbReference>
<gene>
    <name evidence="20" type="ORF">RHTO_08041</name>
</gene>
<evidence type="ECO:0000256" key="13">
    <source>
        <dbReference type="ARBA" id="ARBA00023055"/>
    </source>
</evidence>
<dbReference type="AlphaFoldDB" id="M7XR38"/>
<dbReference type="GO" id="GO:0005802">
    <property type="term" value="C:trans-Golgi network"/>
    <property type="evidence" value="ECO:0007669"/>
    <property type="project" value="TreeGrafter"/>
</dbReference>
<evidence type="ECO:0000256" key="14">
    <source>
        <dbReference type="ARBA" id="ARBA00023136"/>
    </source>
</evidence>
<evidence type="ECO:0000256" key="3">
    <source>
        <dbReference type="ARBA" id="ARBA00008109"/>
    </source>
</evidence>
<dbReference type="GO" id="GO:0016887">
    <property type="term" value="F:ATP hydrolysis activity"/>
    <property type="evidence" value="ECO:0007669"/>
    <property type="project" value="InterPro"/>
</dbReference>
<feature type="transmembrane region" description="Helical" evidence="17">
    <location>
        <begin position="947"/>
        <end position="967"/>
    </location>
</feature>
<dbReference type="GO" id="GO:0045332">
    <property type="term" value="P:phospholipid translocation"/>
    <property type="evidence" value="ECO:0007669"/>
    <property type="project" value="TreeGrafter"/>
</dbReference>
<dbReference type="PROSITE" id="PS00154">
    <property type="entry name" value="ATPASE_E1_E2"/>
    <property type="match status" value="1"/>
</dbReference>
<protein>
    <recommendedName>
        <fullName evidence="4">P-type phospholipid transporter</fullName>
        <ecNumber evidence="4">7.6.2.1</ecNumber>
    </recommendedName>
</protein>
<evidence type="ECO:0000256" key="16">
    <source>
        <dbReference type="SAM" id="MobiDB-lite"/>
    </source>
</evidence>
<dbReference type="Gene3D" id="1.20.1110.10">
    <property type="entry name" value="Calcium-transporting ATPase, transmembrane domain"/>
    <property type="match status" value="1"/>
</dbReference>
<dbReference type="GO" id="GO:0005524">
    <property type="term" value="F:ATP binding"/>
    <property type="evidence" value="ECO:0007669"/>
    <property type="project" value="UniProtKB-KW"/>
</dbReference>
<feature type="compositionally biased region" description="Low complexity" evidence="16">
    <location>
        <begin position="29"/>
        <end position="41"/>
    </location>
</feature>
<evidence type="ECO:0000256" key="1">
    <source>
        <dbReference type="ARBA" id="ARBA00001946"/>
    </source>
</evidence>
<dbReference type="SUPFAM" id="SSF81653">
    <property type="entry name" value="Calcium ATPase, transduction domain A"/>
    <property type="match status" value="1"/>
</dbReference>
<dbReference type="InterPro" id="IPR032630">
    <property type="entry name" value="P_typ_ATPase_c"/>
</dbReference>